<evidence type="ECO:0000256" key="5">
    <source>
        <dbReference type="ARBA" id="ARBA00023315"/>
    </source>
</evidence>
<dbReference type="Proteomes" id="UP000030653">
    <property type="component" value="Unassembled WGS sequence"/>
</dbReference>
<feature type="domain" description="Peripheral subunit-binding (PSBD)" evidence="9">
    <location>
        <begin position="157"/>
        <end position="195"/>
    </location>
</feature>
<evidence type="ECO:0000256" key="1">
    <source>
        <dbReference type="ARBA" id="ARBA00001938"/>
    </source>
</evidence>
<evidence type="ECO:0000259" key="8">
    <source>
        <dbReference type="PROSITE" id="PS50968"/>
    </source>
</evidence>
<dbReference type="OMA" id="MPFCIKA"/>
<evidence type="ECO:0000256" key="2">
    <source>
        <dbReference type="ARBA" id="ARBA00007317"/>
    </source>
</evidence>
<keyword evidence="3 6" id="KW-0808">Transferase</keyword>
<evidence type="ECO:0000256" key="4">
    <source>
        <dbReference type="ARBA" id="ARBA00022823"/>
    </source>
</evidence>
<gene>
    <name evidence="10" type="ORF">DACRYDRAFT_56669</name>
</gene>
<dbReference type="Pfam" id="PF00364">
    <property type="entry name" value="Biotin_lipoyl"/>
    <property type="match status" value="1"/>
</dbReference>
<evidence type="ECO:0000259" key="9">
    <source>
        <dbReference type="PROSITE" id="PS51826"/>
    </source>
</evidence>
<keyword evidence="4 6" id="KW-0450">Lipoyl</keyword>
<dbReference type="PANTHER" id="PTHR43178">
    <property type="entry name" value="DIHYDROLIPOAMIDE ACETYLTRANSFERASE COMPONENT OF PYRUVATE DEHYDROGENASE COMPLEX"/>
    <property type="match status" value="1"/>
</dbReference>
<dbReference type="PROSITE" id="PS51826">
    <property type="entry name" value="PSBD"/>
    <property type="match status" value="1"/>
</dbReference>
<dbReference type="OrthoDB" id="15567at2759"/>
<dbReference type="PANTHER" id="PTHR43178:SF5">
    <property type="entry name" value="LIPOAMIDE ACYLTRANSFERASE COMPONENT OF BRANCHED-CHAIN ALPHA-KETO ACID DEHYDROGENASE COMPLEX, MITOCHONDRIAL"/>
    <property type="match status" value="1"/>
</dbReference>
<evidence type="ECO:0000256" key="7">
    <source>
        <dbReference type="SAM" id="MobiDB-lite"/>
    </source>
</evidence>
<reference evidence="10 11" key="1">
    <citation type="journal article" date="2012" name="Science">
        <title>The Paleozoic origin of enzymatic lignin decomposition reconstructed from 31 fungal genomes.</title>
        <authorList>
            <person name="Floudas D."/>
            <person name="Binder M."/>
            <person name="Riley R."/>
            <person name="Barry K."/>
            <person name="Blanchette R.A."/>
            <person name="Henrissat B."/>
            <person name="Martinez A.T."/>
            <person name="Otillar R."/>
            <person name="Spatafora J.W."/>
            <person name="Yadav J.S."/>
            <person name="Aerts A."/>
            <person name="Benoit I."/>
            <person name="Boyd A."/>
            <person name="Carlson A."/>
            <person name="Copeland A."/>
            <person name="Coutinho P.M."/>
            <person name="de Vries R.P."/>
            <person name="Ferreira P."/>
            <person name="Findley K."/>
            <person name="Foster B."/>
            <person name="Gaskell J."/>
            <person name="Glotzer D."/>
            <person name="Gorecki P."/>
            <person name="Heitman J."/>
            <person name="Hesse C."/>
            <person name="Hori C."/>
            <person name="Igarashi K."/>
            <person name="Jurgens J.A."/>
            <person name="Kallen N."/>
            <person name="Kersten P."/>
            <person name="Kohler A."/>
            <person name="Kuees U."/>
            <person name="Kumar T.K.A."/>
            <person name="Kuo A."/>
            <person name="LaButti K."/>
            <person name="Larrondo L.F."/>
            <person name="Lindquist E."/>
            <person name="Ling A."/>
            <person name="Lombard V."/>
            <person name="Lucas S."/>
            <person name="Lundell T."/>
            <person name="Martin R."/>
            <person name="McLaughlin D.J."/>
            <person name="Morgenstern I."/>
            <person name="Morin E."/>
            <person name="Murat C."/>
            <person name="Nagy L.G."/>
            <person name="Nolan M."/>
            <person name="Ohm R.A."/>
            <person name="Patyshakuliyeva A."/>
            <person name="Rokas A."/>
            <person name="Ruiz-Duenas F.J."/>
            <person name="Sabat G."/>
            <person name="Salamov A."/>
            <person name="Samejima M."/>
            <person name="Schmutz J."/>
            <person name="Slot J.C."/>
            <person name="St John F."/>
            <person name="Stenlid J."/>
            <person name="Sun H."/>
            <person name="Sun S."/>
            <person name="Syed K."/>
            <person name="Tsang A."/>
            <person name="Wiebenga A."/>
            <person name="Young D."/>
            <person name="Pisabarro A."/>
            <person name="Eastwood D.C."/>
            <person name="Martin F."/>
            <person name="Cullen D."/>
            <person name="Grigoriev I.V."/>
            <person name="Hibbett D.S."/>
        </authorList>
    </citation>
    <scope>NUCLEOTIDE SEQUENCE [LARGE SCALE GENOMIC DNA]</scope>
    <source>
        <strain evidence="10 11">DJM-731 SS1</strain>
    </source>
</reference>
<dbReference type="EC" id="2.3.1.-" evidence="6"/>
<dbReference type="GO" id="GO:0045333">
    <property type="term" value="P:cellular respiration"/>
    <property type="evidence" value="ECO:0007669"/>
    <property type="project" value="UniProtKB-ARBA"/>
</dbReference>
<evidence type="ECO:0000256" key="6">
    <source>
        <dbReference type="RuleBase" id="RU003423"/>
    </source>
</evidence>
<accession>M5FQD5</accession>
<dbReference type="Pfam" id="PF00198">
    <property type="entry name" value="2-oxoacid_dh"/>
    <property type="match status" value="1"/>
</dbReference>
<evidence type="ECO:0000313" key="11">
    <source>
        <dbReference type="Proteomes" id="UP000030653"/>
    </source>
</evidence>
<dbReference type="GO" id="GO:0016407">
    <property type="term" value="F:acetyltransferase activity"/>
    <property type="evidence" value="ECO:0007669"/>
    <property type="project" value="TreeGrafter"/>
</dbReference>
<name>M5FQD5_DACPD</name>
<feature type="region of interest" description="Disordered" evidence="7">
    <location>
        <begin position="118"/>
        <end position="150"/>
    </location>
</feature>
<feature type="compositionally biased region" description="Polar residues" evidence="7">
    <location>
        <begin position="135"/>
        <end position="150"/>
    </location>
</feature>
<feature type="compositionally biased region" description="Low complexity" evidence="7">
    <location>
        <begin position="327"/>
        <end position="347"/>
    </location>
</feature>
<feature type="region of interest" description="Disordered" evidence="7">
    <location>
        <begin position="327"/>
        <end position="351"/>
    </location>
</feature>
<evidence type="ECO:0000313" key="10">
    <source>
        <dbReference type="EMBL" id="EJT99090.1"/>
    </source>
</evidence>
<dbReference type="InterPro" id="IPR001078">
    <property type="entry name" value="2-oxoacid_DH_actylTfrase"/>
</dbReference>
<dbReference type="SUPFAM" id="SSF51230">
    <property type="entry name" value="Single hybrid motif"/>
    <property type="match status" value="1"/>
</dbReference>
<dbReference type="AlphaFoldDB" id="M5FQD5"/>
<dbReference type="SUPFAM" id="SSF47005">
    <property type="entry name" value="Peripheral subunit-binding domain of 2-oxo acid dehydrogenase complex"/>
    <property type="match status" value="1"/>
</dbReference>
<organism evidence="10 11">
    <name type="scientific">Dacryopinax primogenitus (strain DJM 731)</name>
    <name type="common">Brown rot fungus</name>
    <dbReference type="NCBI Taxonomy" id="1858805"/>
    <lineage>
        <taxon>Eukaryota</taxon>
        <taxon>Fungi</taxon>
        <taxon>Dikarya</taxon>
        <taxon>Basidiomycota</taxon>
        <taxon>Agaricomycotina</taxon>
        <taxon>Dacrymycetes</taxon>
        <taxon>Dacrymycetales</taxon>
        <taxon>Dacrymycetaceae</taxon>
        <taxon>Dacryopinax</taxon>
    </lineage>
</organism>
<dbReference type="Pfam" id="PF02817">
    <property type="entry name" value="E3_binding"/>
    <property type="match status" value="1"/>
</dbReference>
<dbReference type="PROSITE" id="PS50968">
    <property type="entry name" value="BIOTINYL_LIPOYL"/>
    <property type="match status" value="1"/>
</dbReference>
<dbReference type="RefSeq" id="XP_040625988.1">
    <property type="nucleotide sequence ID" value="XM_040775385.1"/>
</dbReference>
<dbReference type="InterPro" id="IPR011053">
    <property type="entry name" value="Single_hybrid_motif"/>
</dbReference>
<dbReference type="InterPro" id="IPR023213">
    <property type="entry name" value="CAT-like_dom_sf"/>
</dbReference>
<dbReference type="InterPro" id="IPR004167">
    <property type="entry name" value="PSBD"/>
</dbReference>
<dbReference type="Gene3D" id="2.40.50.100">
    <property type="match status" value="1"/>
</dbReference>
<dbReference type="HOGENOM" id="CLU_016733_10_0_1"/>
<dbReference type="CDD" id="cd06849">
    <property type="entry name" value="lipoyl_domain"/>
    <property type="match status" value="1"/>
</dbReference>
<dbReference type="GO" id="GO:0005739">
    <property type="term" value="C:mitochondrion"/>
    <property type="evidence" value="ECO:0007669"/>
    <property type="project" value="TreeGrafter"/>
</dbReference>
<dbReference type="Gene3D" id="3.30.559.10">
    <property type="entry name" value="Chloramphenicol acetyltransferase-like domain"/>
    <property type="match status" value="1"/>
</dbReference>
<feature type="domain" description="Lipoyl-binding" evidence="8">
    <location>
        <begin position="30"/>
        <end position="105"/>
    </location>
</feature>
<dbReference type="InterPro" id="IPR036625">
    <property type="entry name" value="E3-bd_dom_sf"/>
</dbReference>
<dbReference type="GO" id="GO:0031405">
    <property type="term" value="F:lipoic acid binding"/>
    <property type="evidence" value="ECO:0007669"/>
    <property type="project" value="TreeGrafter"/>
</dbReference>
<keyword evidence="11" id="KW-1185">Reference proteome</keyword>
<proteinExistence type="inferred from homology"/>
<sequence>MLRIHAHIRRRISSSSHLRALHLTTPTLVPRTFNLADIGEGITECEILRWHAAPSQRLLQFDPLCEVQSDKASVEITSPWEGRVMEVCVQEGGVVKVGGRLCVIDVDEPGVGTELKSDVVKESKPPVPTPPLLPQRQTYIPRSSPTPHLTTQREDILALPSVRHYAKEKGVDLSLLPPGTGRGGRTEKADIDRYLATASASTSSAPEVMEQKDEVVKLGRTRWAMYKSMTTSLQIPHFGYSTQLDLTELHHILPTLNASIPWQYLPSPPPQHAAVSPYAIYCSPPEPRPVDPLEEYERLTYLPFLVKALAYAMLEWPLFRSTVAPTSSPASLTTSSTTPASSSPTATDRPSLLVRPNADISLALSTPTGLYTPTLFAANQLSPYELQGRITRLARLGRTVPSQLSPAEFGRGGTIAVSNVGAIGSGSTAHPLLVPGIGLAIVVLGRAKWVDEVDPSGGELGQVRRRLKMDTSWAGDHRFVEGAEIAAFGETWRGWIEKPGRMVGAGR</sequence>
<dbReference type="Gene3D" id="4.10.320.10">
    <property type="entry name" value="E3-binding domain"/>
    <property type="match status" value="1"/>
</dbReference>
<keyword evidence="5 6" id="KW-0012">Acyltransferase</keyword>
<comment type="cofactor">
    <cofactor evidence="1 6">
        <name>(R)-lipoate</name>
        <dbReference type="ChEBI" id="CHEBI:83088"/>
    </cofactor>
</comment>
<dbReference type="InterPro" id="IPR050743">
    <property type="entry name" value="2-oxoacid_DH_E2_comp"/>
</dbReference>
<comment type="similarity">
    <text evidence="2 6">Belongs to the 2-oxoacid dehydrogenase family.</text>
</comment>
<dbReference type="STRING" id="1858805.M5FQD5"/>
<dbReference type="SUPFAM" id="SSF52777">
    <property type="entry name" value="CoA-dependent acyltransferases"/>
    <property type="match status" value="1"/>
</dbReference>
<evidence type="ECO:0000256" key="3">
    <source>
        <dbReference type="ARBA" id="ARBA00022679"/>
    </source>
</evidence>
<dbReference type="EMBL" id="JH795871">
    <property type="protein sequence ID" value="EJT99090.1"/>
    <property type="molecule type" value="Genomic_DNA"/>
</dbReference>
<dbReference type="InterPro" id="IPR000089">
    <property type="entry name" value="Biotin_lipoyl"/>
</dbReference>
<dbReference type="GeneID" id="63690447"/>
<protein>
    <recommendedName>
        <fullName evidence="6">Dihydrolipoamide acetyltransferase component of pyruvate dehydrogenase complex</fullName>
        <ecNumber evidence="6">2.3.1.-</ecNumber>
    </recommendedName>
</protein>